<organism evidence="1 2">
    <name type="scientific">Virgibacillus salinus</name>
    <dbReference type="NCBI Taxonomy" id="553311"/>
    <lineage>
        <taxon>Bacteria</taxon>
        <taxon>Bacillati</taxon>
        <taxon>Bacillota</taxon>
        <taxon>Bacilli</taxon>
        <taxon>Bacillales</taxon>
        <taxon>Bacillaceae</taxon>
        <taxon>Virgibacillus</taxon>
    </lineage>
</organism>
<proteinExistence type="predicted"/>
<dbReference type="AlphaFoldDB" id="A0A1H1CIB4"/>
<dbReference type="STRING" id="553311.SAMN05216231_2267"/>
<reference evidence="1 2" key="1">
    <citation type="submission" date="2016-10" db="EMBL/GenBank/DDBJ databases">
        <authorList>
            <person name="de Groot N.N."/>
        </authorList>
    </citation>
    <scope>NUCLEOTIDE SEQUENCE [LARGE SCALE GENOMIC DNA]</scope>
    <source>
        <strain evidence="1 2">CGMCC 1.10449</strain>
    </source>
</reference>
<evidence type="ECO:0000313" key="2">
    <source>
        <dbReference type="Proteomes" id="UP000199444"/>
    </source>
</evidence>
<accession>A0A1H1CIB4</accession>
<gene>
    <name evidence="1" type="ORF">SAMN05216231_2267</name>
</gene>
<dbReference type="EMBL" id="FNKD01000002">
    <property type="protein sequence ID" value="SDQ63935.1"/>
    <property type="molecule type" value="Genomic_DNA"/>
</dbReference>
<dbReference type="Proteomes" id="UP000199444">
    <property type="component" value="Unassembled WGS sequence"/>
</dbReference>
<sequence length="37" mass="4385">MLHNYINYVILLKISISTIVTNTYVEEKKDDTEIKEL</sequence>
<name>A0A1H1CIB4_9BACI</name>
<protein>
    <submittedName>
        <fullName evidence="1">Uncharacterized protein</fullName>
    </submittedName>
</protein>
<evidence type="ECO:0000313" key="1">
    <source>
        <dbReference type="EMBL" id="SDQ63935.1"/>
    </source>
</evidence>
<keyword evidence="2" id="KW-1185">Reference proteome</keyword>